<feature type="chain" id="PRO_5019121822" evidence="1">
    <location>
        <begin position="21"/>
        <end position="268"/>
    </location>
</feature>
<sequence length="268" mass="27871">MIKTLLFATATIFTVNAAHADDTFGVPVTAELIDGWQQADGTRVGAIRITLADGWKTYWRAPGDAGIPPHFTWDGSSNLAGVSVGWPTPEVFVQNGMRSVGYSNQVTLPLTFAAQKTGQPVDINLDLEIGVCKDICVPKTLSISGTLDSAETSPVPTIAAAMAERPYTAREAGARGVTCAISPSKDGLNITATMTLPATGGREHVVIEAGRPDVWVSEATSTRSGNTLTAQAEMIAGAGGAFALDRSAIRFTVLGSSHAVDLQGCVPG</sequence>
<proteinExistence type="predicted"/>
<feature type="signal peptide" evidence="1">
    <location>
        <begin position="1"/>
        <end position="20"/>
    </location>
</feature>
<dbReference type="InterPro" id="IPR028250">
    <property type="entry name" value="DsbDN"/>
</dbReference>
<evidence type="ECO:0000259" key="2">
    <source>
        <dbReference type="Pfam" id="PF11412"/>
    </source>
</evidence>
<keyword evidence="4" id="KW-1185">Reference proteome</keyword>
<dbReference type="AlphaFoldDB" id="A0A420DQG2"/>
<dbReference type="OrthoDB" id="9811036at2"/>
<organism evidence="3 4">
    <name type="scientific">Sulfitobacter guttiformis</name>
    <dbReference type="NCBI Taxonomy" id="74349"/>
    <lineage>
        <taxon>Bacteria</taxon>
        <taxon>Pseudomonadati</taxon>
        <taxon>Pseudomonadota</taxon>
        <taxon>Alphaproteobacteria</taxon>
        <taxon>Rhodobacterales</taxon>
        <taxon>Roseobacteraceae</taxon>
        <taxon>Sulfitobacter</taxon>
    </lineage>
</organism>
<evidence type="ECO:0000256" key="1">
    <source>
        <dbReference type="SAM" id="SignalP"/>
    </source>
</evidence>
<evidence type="ECO:0000313" key="3">
    <source>
        <dbReference type="EMBL" id="RKE96403.1"/>
    </source>
</evidence>
<keyword evidence="1" id="KW-0732">Signal</keyword>
<feature type="domain" description="Thiol:disulfide interchange protein DsbD N-terminal" evidence="2">
    <location>
        <begin position="39"/>
        <end position="140"/>
    </location>
</feature>
<dbReference type="RefSeq" id="WP_025063347.1">
    <property type="nucleotide sequence ID" value="NZ_RAQK01000001.1"/>
</dbReference>
<reference evidence="3 4" key="1">
    <citation type="submission" date="2018-09" db="EMBL/GenBank/DDBJ databases">
        <title>Genomic Encyclopedia of Archaeal and Bacterial Type Strains, Phase II (KMG-II): from individual species to whole genera.</title>
        <authorList>
            <person name="Goeker M."/>
        </authorList>
    </citation>
    <scope>NUCLEOTIDE SEQUENCE [LARGE SCALE GENOMIC DNA]</scope>
    <source>
        <strain evidence="3 4">DSM 11458</strain>
    </source>
</reference>
<dbReference type="Pfam" id="PF11412">
    <property type="entry name" value="DsbD_N"/>
    <property type="match status" value="1"/>
</dbReference>
<dbReference type="Proteomes" id="UP000284407">
    <property type="component" value="Unassembled WGS sequence"/>
</dbReference>
<name>A0A420DQG2_9RHOB</name>
<evidence type="ECO:0000313" key="4">
    <source>
        <dbReference type="Proteomes" id="UP000284407"/>
    </source>
</evidence>
<dbReference type="EMBL" id="RAQK01000001">
    <property type="protein sequence ID" value="RKE96403.1"/>
    <property type="molecule type" value="Genomic_DNA"/>
</dbReference>
<protein>
    <submittedName>
        <fullName evidence="3">Disulfide bond corrector protein DsbC</fullName>
    </submittedName>
</protein>
<gene>
    <name evidence="3" type="ORF">C8N30_0961</name>
</gene>
<accession>A0A420DQG2</accession>
<comment type="caution">
    <text evidence="3">The sequence shown here is derived from an EMBL/GenBank/DDBJ whole genome shotgun (WGS) entry which is preliminary data.</text>
</comment>
<dbReference type="STRING" id="1443111.Z949_2961"/>